<feature type="compositionally biased region" description="Low complexity" evidence="7">
    <location>
        <begin position="389"/>
        <end position="406"/>
    </location>
</feature>
<protein>
    <recommendedName>
        <fullName evidence="8">Zn(2)-C6 fungal-type domain-containing protein</fullName>
    </recommendedName>
</protein>
<dbReference type="InterPro" id="IPR001138">
    <property type="entry name" value="Zn2Cys6_DnaBD"/>
</dbReference>
<dbReference type="InterPro" id="IPR036864">
    <property type="entry name" value="Zn2-C6_fun-type_DNA-bd_sf"/>
</dbReference>
<dbReference type="InterPro" id="IPR051089">
    <property type="entry name" value="prtT"/>
</dbReference>
<dbReference type="CDD" id="cd12148">
    <property type="entry name" value="fungal_TF_MHR"/>
    <property type="match status" value="1"/>
</dbReference>
<name>A0A1Y2IHX3_TRAC3</name>
<comment type="subcellular location">
    <subcellularLocation>
        <location evidence="1">Nucleus</location>
    </subcellularLocation>
</comment>
<dbReference type="PROSITE" id="PS00463">
    <property type="entry name" value="ZN2_CY6_FUNGAL_1"/>
    <property type="match status" value="1"/>
</dbReference>
<proteinExistence type="predicted"/>
<gene>
    <name evidence="9" type="ORF">PYCCODRAFT_1393000</name>
</gene>
<dbReference type="GO" id="GO:0000981">
    <property type="term" value="F:DNA-binding transcription factor activity, RNA polymerase II-specific"/>
    <property type="evidence" value="ECO:0007669"/>
    <property type="project" value="InterPro"/>
</dbReference>
<dbReference type="Gene3D" id="4.10.240.10">
    <property type="entry name" value="Zn(2)-C6 fungal-type DNA-binding domain"/>
    <property type="match status" value="1"/>
</dbReference>
<dbReference type="Proteomes" id="UP000193067">
    <property type="component" value="Unassembled WGS sequence"/>
</dbReference>
<dbReference type="EMBL" id="KZ084116">
    <property type="protein sequence ID" value="OSD00707.1"/>
    <property type="molecule type" value="Genomic_DNA"/>
</dbReference>
<dbReference type="Pfam" id="PF00172">
    <property type="entry name" value="Zn_clus"/>
    <property type="match status" value="1"/>
</dbReference>
<dbReference type="SMART" id="SM00906">
    <property type="entry name" value="Fungal_trans"/>
    <property type="match status" value="1"/>
</dbReference>
<feature type="region of interest" description="Disordered" evidence="7">
    <location>
        <begin position="848"/>
        <end position="887"/>
    </location>
</feature>
<evidence type="ECO:0000256" key="2">
    <source>
        <dbReference type="ARBA" id="ARBA00022723"/>
    </source>
</evidence>
<evidence type="ECO:0000259" key="8">
    <source>
        <dbReference type="PROSITE" id="PS50048"/>
    </source>
</evidence>
<keyword evidence="3" id="KW-0805">Transcription regulation</keyword>
<feature type="region of interest" description="Disordered" evidence="7">
    <location>
        <begin position="386"/>
        <end position="407"/>
    </location>
</feature>
<sequence>MDLRFTTRSVWCPPRSFSASSLPQASPAMYSPPYPVPDALRDMHRRSHVQQDAYTSQQPDWNLLAQQQFGDLHMQPHPIHSPHVPSPLSTPSNAGGSSPVDYFSMQSLSAHPPQQWNMHAYQGQPMPGAYVDGGFVAQVKTEANGISPLNALYSHDSGYLQDPSQFSLDQFVQHRGMEAGGTTGCDRNKPRNAARQQPAKRLGACARCRRLKMKCTFTNPTDDICSRCNAGNYECHFPGRKPRSPGMRVVLQQQIREKNAMIDKVLSQVNPGPTMPTPLTLVPARLPLNEDERNKYRDVLAYLERAATQAGTRIAGDGRPKFDISALEDPSEAESDSEDEMVDGATSPNRGVSPKGNEMRPMDSILEVAAPTGLMAIAALETRSIAPKGSAPDSSASEGGSSGKSSVENGIASETYFLPGPSTNLELRRLIVERQAAPDILLSGLLTPEDVASLFQIHYQWINPIIPILDENIHTPASVLARCPFLFTVICTVASRYYTEKPHIYGMAIHFAKAAAANAIIDGWKTVEMCQAFALWSVYNPPARRWEEDRAWCYTGIAFRLATELNLSRIPDGDPGDERQEREIMNRTRMWLMCYIMDRCLSIQSGKAWMVQEDHTVRNVSQWLQRYKFHNQCDGYLTSLTELLCIMSRFVGTVNPAFGTSSVESIDNIDFAALYKAYDEELMAWKDIIDVRHKGEKASKDPAVVMQITLIHCVFNYCRLVICCCGLQMVKRRAMRPNELFAGCVSAATSLVKLMVEDFVPTGFVRYFPELIYVHSAFAAVVLMKCLRPEYNAYLDIQQEERIVGLITKLFTTWTSDNLALDEKHNTQLYARFLKQLMEPHVTRIAERRARASTAESSASSAYSAGHTSGTDSRQPTSPVTPESTLFPGQDPAVVAGHFGNLYATDLDVSKAAAELAASEVLPAGAGAGAGGDAVPWEQLFASVAEGAPGAAPNLNSAWSGGIASGMMGDECLAAMIGLENNAWFL</sequence>
<feature type="region of interest" description="Disordered" evidence="7">
    <location>
        <begin position="73"/>
        <end position="98"/>
    </location>
</feature>
<dbReference type="SMART" id="SM00066">
    <property type="entry name" value="GAL4"/>
    <property type="match status" value="1"/>
</dbReference>
<dbReference type="GO" id="GO:0005634">
    <property type="term" value="C:nucleus"/>
    <property type="evidence" value="ECO:0007669"/>
    <property type="project" value="UniProtKB-SubCell"/>
</dbReference>
<feature type="domain" description="Zn(2)-C6 fungal-type" evidence="8">
    <location>
        <begin position="204"/>
        <end position="237"/>
    </location>
</feature>
<evidence type="ECO:0000256" key="5">
    <source>
        <dbReference type="ARBA" id="ARBA00023163"/>
    </source>
</evidence>
<organism evidence="9 10">
    <name type="scientific">Trametes coccinea (strain BRFM310)</name>
    <name type="common">Pycnoporus coccineus</name>
    <dbReference type="NCBI Taxonomy" id="1353009"/>
    <lineage>
        <taxon>Eukaryota</taxon>
        <taxon>Fungi</taxon>
        <taxon>Dikarya</taxon>
        <taxon>Basidiomycota</taxon>
        <taxon>Agaricomycotina</taxon>
        <taxon>Agaricomycetes</taxon>
        <taxon>Polyporales</taxon>
        <taxon>Polyporaceae</taxon>
        <taxon>Trametes</taxon>
    </lineage>
</organism>
<dbReference type="SUPFAM" id="SSF57701">
    <property type="entry name" value="Zn2/Cys6 DNA-binding domain"/>
    <property type="match status" value="1"/>
</dbReference>
<evidence type="ECO:0000256" key="4">
    <source>
        <dbReference type="ARBA" id="ARBA00023125"/>
    </source>
</evidence>
<evidence type="ECO:0000313" key="9">
    <source>
        <dbReference type="EMBL" id="OSD00707.1"/>
    </source>
</evidence>
<evidence type="ECO:0000256" key="3">
    <source>
        <dbReference type="ARBA" id="ARBA00023015"/>
    </source>
</evidence>
<evidence type="ECO:0000256" key="6">
    <source>
        <dbReference type="ARBA" id="ARBA00023242"/>
    </source>
</evidence>
<dbReference type="CDD" id="cd00067">
    <property type="entry name" value="GAL4"/>
    <property type="match status" value="1"/>
</dbReference>
<dbReference type="PROSITE" id="PS50048">
    <property type="entry name" value="ZN2_CY6_FUNGAL_2"/>
    <property type="match status" value="1"/>
</dbReference>
<evidence type="ECO:0000256" key="7">
    <source>
        <dbReference type="SAM" id="MobiDB-lite"/>
    </source>
</evidence>
<feature type="compositionally biased region" description="Acidic residues" evidence="7">
    <location>
        <begin position="329"/>
        <end position="342"/>
    </location>
</feature>
<feature type="compositionally biased region" description="Low complexity" evidence="7">
    <location>
        <begin position="852"/>
        <end position="871"/>
    </location>
</feature>
<evidence type="ECO:0000313" key="10">
    <source>
        <dbReference type="Proteomes" id="UP000193067"/>
    </source>
</evidence>
<dbReference type="AlphaFoldDB" id="A0A1Y2IHX3"/>
<dbReference type="PANTHER" id="PTHR31845:SF19">
    <property type="entry name" value="TRANSCRIPTION FACTOR DOMAIN-CONTAINING PROTEIN"/>
    <property type="match status" value="1"/>
</dbReference>
<keyword evidence="10" id="KW-1185">Reference proteome</keyword>
<dbReference type="PANTHER" id="PTHR31845">
    <property type="entry name" value="FINGER DOMAIN PROTEIN, PUTATIVE-RELATED"/>
    <property type="match status" value="1"/>
</dbReference>
<dbReference type="OrthoDB" id="39175at2759"/>
<accession>A0A1Y2IHX3</accession>
<dbReference type="GO" id="GO:0000976">
    <property type="term" value="F:transcription cis-regulatory region binding"/>
    <property type="evidence" value="ECO:0007669"/>
    <property type="project" value="TreeGrafter"/>
</dbReference>
<evidence type="ECO:0000256" key="1">
    <source>
        <dbReference type="ARBA" id="ARBA00004123"/>
    </source>
</evidence>
<dbReference type="Pfam" id="PF04082">
    <property type="entry name" value="Fungal_trans"/>
    <property type="match status" value="1"/>
</dbReference>
<feature type="region of interest" description="Disordered" evidence="7">
    <location>
        <begin position="314"/>
        <end position="361"/>
    </location>
</feature>
<feature type="compositionally biased region" description="Low complexity" evidence="7">
    <location>
        <begin position="76"/>
        <end position="89"/>
    </location>
</feature>
<dbReference type="GO" id="GO:0006351">
    <property type="term" value="P:DNA-templated transcription"/>
    <property type="evidence" value="ECO:0007669"/>
    <property type="project" value="InterPro"/>
</dbReference>
<dbReference type="GO" id="GO:0008270">
    <property type="term" value="F:zinc ion binding"/>
    <property type="evidence" value="ECO:0007669"/>
    <property type="project" value="InterPro"/>
</dbReference>
<keyword evidence="4" id="KW-0238">DNA-binding</keyword>
<feature type="compositionally biased region" description="Polar residues" evidence="7">
    <location>
        <begin position="872"/>
        <end position="884"/>
    </location>
</feature>
<dbReference type="InterPro" id="IPR007219">
    <property type="entry name" value="XnlR_reg_dom"/>
</dbReference>
<keyword evidence="2" id="KW-0479">Metal-binding</keyword>
<keyword evidence="5" id="KW-0804">Transcription</keyword>
<reference evidence="9 10" key="1">
    <citation type="journal article" date="2015" name="Biotechnol. Biofuels">
        <title>Enhanced degradation of softwood versus hardwood by the white-rot fungus Pycnoporus coccineus.</title>
        <authorList>
            <person name="Couturier M."/>
            <person name="Navarro D."/>
            <person name="Chevret D."/>
            <person name="Henrissat B."/>
            <person name="Piumi F."/>
            <person name="Ruiz-Duenas F.J."/>
            <person name="Martinez A.T."/>
            <person name="Grigoriev I.V."/>
            <person name="Riley R."/>
            <person name="Lipzen A."/>
            <person name="Berrin J.G."/>
            <person name="Master E.R."/>
            <person name="Rosso M.N."/>
        </authorList>
    </citation>
    <scope>NUCLEOTIDE SEQUENCE [LARGE SCALE GENOMIC DNA]</scope>
    <source>
        <strain evidence="9 10">BRFM310</strain>
    </source>
</reference>
<keyword evidence="6" id="KW-0539">Nucleus</keyword>